<evidence type="ECO:0000313" key="2">
    <source>
        <dbReference type="Proteomes" id="UP000037069"/>
    </source>
</evidence>
<accession>A0A0L0BTK0</accession>
<keyword evidence="2" id="KW-1185">Reference proteome</keyword>
<dbReference type="AlphaFoldDB" id="A0A0L0BTK0"/>
<dbReference type="InterPro" id="IPR044925">
    <property type="entry name" value="His-Me_finger_sf"/>
</dbReference>
<dbReference type="Proteomes" id="UP000037069">
    <property type="component" value="Unassembled WGS sequence"/>
</dbReference>
<name>A0A0L0BTK0_LUCCU</name>
<proteinExistence type="predicted"/>
<sequence length="412" mass="49004">MHRFDNKHPIKYQVTETHVPYHDRFLYREEKRTAEKSFLNQDSILLKCRNKKLVYNDVELLEQIFSCVPHEWTVYSTKQPYSWCENNHNSSTFLLGTQGSTSNYILAAICYNLEQVSLQTVVYNVTNVRGNYLQQTMNKPAVNNYHKENIDENLLEFKTATLSDLSKNILQEKLTELAKIDEWLNFANYEISSIVQDETLKKYFQEYDNILNTIWWRNLRLGNWKRFQKTLANYAQYNKFEIYTGTWGVARYPSEDRWYKEKLLEMTIGFKNETIPAYIWSYLKSYDNLNKEFIIFAYNSPYTEYFTTEKVIFCPDICADIPWLNDIYPSFRYAFAGIMFCCSTDYIRQTNNFTGFPMEILTAPQLETTTSKVETTTSPVETTTSPVESTTMEMDMDMEMTTMGWFNRFYYY</sequence>
<protein>
    <submittedName>
        <fullName evidence="1">Uncharacterized protein</fullName>
    </submittedName>
</protein>
<gene>
    <name evidence="1" type="ORF">FF38_09496</name>
</gene>
<comment type="caution">
    <text evidence="1">The sequence shown here is derived from an EMBL/GenBank/DDBJ whole genome shotgun (WGS) entry which is preliminary data.</text>
</comment>
<organism evidence="1 2">
    <name type="scientific">Lucilia cuprina</name>
    <name type="common">Green bottle fly</name>
    <name type="synonym">Australian sheep blowfly</name>
    <dbReference type="NCBI Taxonomy" id="7375"/>
    <lineage>
        <taxon>Eukaryota</taxon>
        <taxon>Metazoa</taxon>
        <taxon>Ecdysozoa</taxon>
        <taxon>Arthropoda</taxon>
        <taxon>Hexapoda</taxon>
        <taxon>Insecta</taxon>
        <taxon>Pterygota</taxon>
        <taxon>Neoptera</taxon>
        <taxon>Endopterygota</taxon>
        <taxon>Diptera</taxon>
        <taxon>Brachycera</taxon>
        <taxon>Muscomorpha</taxon>
        <taxon>Oestroidea</taxon>
        <taxon>Calliphoridae</taxon>
        <taxon>Luciliinae</taxon>
        <taxon>Lucilia</taxon>
    </lineage>
</organism>
<reference evidence="1 2" key="1">
    <citation type="journal article" date="2015" name="Nat. Commun.">
        <title>Lucilia cuprina genome unlocks parasitic fly biology to underpin future interventions.</title>
        <authorList>
            <person name="Anstead C.A."/>
            <person name="Korhonen P.K."/>
            <person name="Young N.D."/>
            <person name="Hall R.S."/>
            <person name="Jex A.R."/>
            <person name="Murali S.C."/>
            <person name="Hughes D.S."/>
            <person name="Lee S.F."/>
            <person name="Perry T."/>
            <person name="Stroehlein A.J."/>
            <person name="Ansell B.R."/>
            <person name="Breugelmans B."/>
            <person name="Hofmann A."/>
            <person name="Qu J."/>
            <person name="Dugan S."/>
            <person name="Lee S.L."/>
            <person name="Chao H."/>
            <person name="Dinh H."/>
            <person name="Han Y."/>
            <person name="Doddapaneni H.V."/>
            <person name="Worley K.C."/>
            <person name="Muzny D.M."/>
            <person name="Ioannidis P."/>
            <person name="Waterhouse R.M."/>
            <person name="Zdobnov E.M."/>
            <person name="James P.J."/>
            <person name="Bagnall N.H."/>
            <person name="Kotze A.C."/>
            <person name="Gibbs R.A."/>
            <person name="Richards S."/>
            <person name="Batterham P."/>
            <person name="Gasser R.B."/>
        </authorList>
    </citation>
    <scope>NUCLEOTIDE SEQUENCE [LARGE SCALE GENOMIC DNA]</scope>
    <source>
        <strain evidence="1 2">LS</strain>
        <tissue evidence="1">Full body</tissue>
    </source>
</reference>
<dbReference type="OMA" id="CNQVSWL"/>
<evidence type="ECO:0000313" key="1">
    <source>
        <dbReference type="EMBL" id="KNC22554.1"/>
    </source>
</evidence>
<dbReference type="EMBL" id="JRES01001481">
    <property type="protein sequence ID" value="KNC22554.1"/>
    <property type="molecule type" value="Genomic_DNA"/>
</dbReference>
<dbReference type="SUPFAM" id="SSF54060">
    <property type="entry name" value="His-Me finger endonucleases"/>
    <property type="match status" value="1"/>
</dbReference>
<dbReference type="OrthoDB" id="8017601at2759"/>